<dbReference type="GO" id="GO:0003700">
    <property type="term" value="F:DNA-binding transcription factor activity"/>
    <property type="evidence" value="ECO:0007669"/>
    <property type="project" value="InterPro"/>
</dbReference>
<dbReference type="SUPFAM" id="SSF48008">
    <property type="entry name" value="GntR ligand-binding domain-like"/>
    <property type="match status" value="1"/>
</dbReference>
<dbReference type="PANTHER" id="PTHR43537:SF20">
    <property type="entry name" value="HTH-TYPE TRANSCRIPTIONAL REPRESSOR GLAR"/>
    <property type="match status" value="1"/>
</dbReference>
<dbReference type="SMART" id="SM00895">
    <property type="entry name" value="FCD"/>
    <property type="match status" value="1"/>
</dbReference>
<dbReference type="GO" id="GO:0003677">
    <property type="term" value="F:DNA binding"/>
    <property type="evidence" value="ECO:0007669"/>
    <property type="project" value="UniProtKB-KW"/>
</dbReference>
<evidence type="ECO:0000256" key="3">
    <source>
        <dbReference type="ARBA" id="ARBA00023163"/>
    </source>
</evidence>
<keyword evidence="6" id="KW-1185">Reference proteome</keyword>
<proteinExistence type="predicted"/>
<accession>A0A3A8E949</accession>
<keyword evidence="1" id="KW-0805">Transcription regulation</keyword>
<evidence type="ECO:0000256" key="2">
    <source>
        <dbReference type="ARBA" id="ARBA00023125"/>
    </source>
</evidence>
<gene>
    <name evidence="5" type="ORF">D7V21_13705</name>
</gene>
<dbReference type="EMBL" id="RAXU01000020">
    <property type="protein sequence ID" value="RKG31522.1"/>
    <property type="molecule type" value="Genomic_DNA"/>
</dbReference>
<dbReference type="SMART" id="SM00345">
    <property type="entry name" value="HTH_GNTR"/>
    <property type="match status" value="1"/>
</dbReference>
<name>A0A3A8E949_9GAMM</name>
<keyword evidence="2" id="KW-0238">DNA-binding</keyword>
<dbReference type="InterPro" id="IPR036388">
    <property type="entry name" value="WH-like_DNA-bd_sf"/>
</dbReference>
<dbReference type="Pfam" id="PF00392">
    <property type="entry name" value="GntR"/>
    <property type="match status" value="1"/>
</dbReference>
<sequence>MKQIKALSQTTFAYQCIRDDILSCKLAPGSKLKINELCEKYTASLGAVREALSRLTSEELIISEAQKGFRVSPISTKDLQDLANTRIHIESLCIEHAIKKGDLSWEANIIASLHRLNHLPERQVNAPELTDSFWEEAHSAFHYALIASCDSYWLHHIRKTLNVQNERYRRLSAVFDQHDRDLKQEHQNIANAVIERDIEMAQQHIKDHISTTTKIVLTNFDVSVAEL</sequence>
<dbReference type="SUPFAM" id="SSF46785">
    <property type="entry name" value="Winged helix' DNA-binding domain"/>
    <property type="match status" value="1"/>
</dbReference>
<evidence type="ECO:0000259" key="4">
    <source>
        <dbReference type="PROSITE" id="PS50949"/>
    </source>
</evidence>
<protein>
    <submittedName>
        <fullName evidence="5">FCD domain-containing protein</fullName>
    </submittedName>
</protein>
<evidence type="ECO:0000313" key="6">
    <source>
        <dbReference type="Proteomes" id="UP000269001"/>
    </source>
</evidence>
<dbReference type="InterPro" id="IPR036390">
    <property type="entry name" value="WH_DNA-bd_sf"/>
</dbReference>
<dbReference type="InterPro" id="IPR000524">
    <property type="entry name" value="Tscrpt_reg_HTH_GntR"/>
</dbReference>
<feature type="domain" description="HTH gntR-type" evidence="4">
    <location>
        <begin position="7"/>
        <end position="74"/>
    </location>
</feature>
<evidence type="ECO:0000256" key="1">
    <source>
        <dbReference type="ARBA" id="ARBA00023015"/>
    </source>
</evidence>
<dbReference type="Proteomes" id="UP000269001">
    <property type="component" value="Unassembled WGS sequence"/>
</dbReference>
<comment type="caution">
    <text evidence="5">The sequence shown here is derived from an EMBL/GenBank/DDBJ whole genome shotgun (WGS) entry which is preliminary data.</text>
</comment>
<dbReference type="InterPro" id="IPR008920">
    <property type="entry name" value="TF_FadR/GntR_C"/>
</dbReference>
<dbReference type="Pfam" id="PF07729">
    <property type="entry name" value="FCD"/>
    <property type="match status" value="1"/>
</dbReference>
<dbReference type="RefSeq" id="WP_120371023.1">
    <property type="nucleotide sequence ID" value="NZ_RAXU01000020.1"/>
</dbReference>
<dbReference type="Gene3D" id="1.20.120.530">
    <property type="entry name" value="GntR ligand-binding domain-like"/>
    <property type="match status" value="1"/>
</dbReference>
<organism evidence="5 6">
    <name type="scientific">Acinetobacter guerrae</name>
    <dbReference type="NCBI Taxonomy" id="1843371"/>
    <lineage>
        <taxon>Bacteria</taxon>
        <taxon>Pseudomonadati</taxon>
        <taxon>Pseudomonadota</taxon>
        <taxon>Gammaproteobacteria</taxon>
        <taxon>Moraxellales</taxon>
        <taxon>Moraxellaceae</taxon>
        <taxon>Acinetobacter</taxon>
    </lineage>
</organism>
<evidence type="ECO:0000313" key="5">
    <source>
        <dbReference type="EMBL" id="RKG31522.1"/>
    </source>
</evidence>
<dbReference type="Gene3D" id="1.10.10.10">
    <property type="entry name" value="Winged helix-like DNA-binding domain superfamily/Winged helix DNA-binding domain"/>
    <property type="match status" value="1"/>
</dbReference>
<dbReference type="PROSITE" id="PS50949">
    <property type="entry name" value="HTH_GNTR"/>
    <property type="match status" value="1"/>
</dbReference>
<dbReference type="AlphaFoldDB" id="A0A3A8E949"/>
<dbReference type="InterPro" id="IPR011711">
    <property type="entry name" value="GntR_C"/>
</dbReference>
<dbReference type="PANTHER" id="PTHR43537">
    <property type="entry name" value="TRANSCRIPTIONAL REGULATOR, GNTR FAMILY"/>
    <property type="match status" value="1"/>
</dbReference>
<keyword evidence="3" id="KW-0804">Transcription</keyword>
<reference evidence="5 6" key="1">
    <citation type="submission" date="2018-09" db="EMBL/GenBank/DDBJ databases">
        <title>The draft genome of Acinetobacter spp. strains.</title>
        <authorList>
            <person name="Qin J."/>
            <person name="Feng Y."/>
            <person name="Zong Z."/>
        </authorList>
    </citation>
    <scope>NUCLEOTIDE SEQUENCE [LARGE SCALE GENOMIC DNA]</scope>
    <source>
        <strain evidence="5 6">WCHAc060096</strain>
    </source>
</reference>